<accession>A0A2A2KPK5</accession>
<dbReference type="Proteomes" id="UP000218231">
    <property type="component" value="Unassembled WGS sequence"/>
</dbReference>
<proteinExistence type="predicted"/>
<dbReference type="EMBL" id="LIAE01008020">
    <property type="protein sequence ID" value="PAV75894.1"/>
    <property type="molecule type" value="Genomic_DNA"/>
</dbReference>
<sequence>MNWPSDSADGCSSSWNPFDTPVKENDSSWIPGKSPSKRRKLFAKSPSLSPIKSPRKPLQTHNKIIANVKTLLLPTPTKTERVLPTFEDESANIQSGRKSISSRQN</sequence>
<organism evidence="2 3">
    <name type="scientific">Diploscapter pachys</name>
    <dbReference type="NCBI Taxonomy" id="2018661"/>
    <lineage>
        <taxon>Eukaryota</taxon>
        <taxon>Metazoa</taxon>
        <taxon>Ecdysozoa</taxon>
        <taxon>Nematoda</taxon>
        <taxon>Chromadorea</taxon>
        <taxon>Rhabditida</taxon>
        <taxon>Rhabditina</taxon>
        <taxon>Rhabditomorpha</taxon>
        <taxon>Rhabditoidea</taxon>
        <taxon>Rhabditidae</taxon>
        <taxon>Diploscapter</taxon>
    </lineage>
</organism>
<protein>
    <submittedName>
        <fullName evidence="2">Uncharacterized protein</fullName>
    </submittedName>
</protein>
<comment type="caution">
    <text evidence="2">The sequence shown here is derived from an EMBL/GenBank/DDBJ whole genome shotgun (WGS) entry which is preliminary data.</text>
</comment>
<gene>
    <name evidence="2" type="ORF">WR25_05512</name>
</gene>
<evidence type="ECO:0000256" key="1">
    <source>
        <dbReference type="SAM" id="MobiDB-lite"/>
    </source>
</evidence>
<evidence type="ECO:0000313" key="2">
    <source>
        <dbReference type="EMBL" id="PAV75894.1"/>
    </source>
</evidence>
<feature type="region of interest" description="Disordered" evidence="1">
    <location>
        <begin position="1"/>
        <end position="61"/>
    </location>
</feature>
<name>A0A2A2KPK5_9BILA</name>
<feature type="compositionally biased region" description="Polar residues" evidence="1">
    <location>
        <begin position="91"/>
        <end position="105"/>
    </location>
</feature>
<feature type="region of interest" description="Disordered" evidence="1">
    <location>
        <begin position="85"/>
        <end position="105"/>
    </location>
</feature>
<reference evidence="2 3" key="1">
    <citation type="journal article" date="2017" name="Curr. Biol.">
        <title>Genome architecture and evolution of a unichromosomal asexual nematode.</title>
        <authorList>
            <person name="Fradin H."/>
            <person name="Zegar C."/>
            <person name="Gutwein M."/>
            <person name="Lucas J."/>
            <person name="Kovtun M."/>
            <person name="Corcoran D."/>
            <person name="Baugh L.R."/>
            <person name="Kiontke K."/>
            <person name="Gunsalus K."/>
            <person name="Fitch D.H."/>
            <person name="Piano F."/>
        </authorList>
    </citation>
    <scope>NUCLEOTIDE SEQUENCE [LARGE SCALE GENOMIC DNA]</scope>
    <source>
        <strain evidence="2">PF1309</strain>
    </source>
</reference>
<dbReference type="AlphaFoldDB" id="A0A2A2KPK5"/>
<keyword evidence="3" id="KW-1185">Reference proteome</keyword>
<evidence type="ECO:0000313" key="3">
    <source>
        <dbReference type="Proteomes" id="UP000218231"/>
    </source>
</evidence>